<dbReference type="InterPro" id="IPR011333">
    <property type="entry name" value="SKP1/BTB/POZ_sf"/>
</dbReference>
<dbReference type="RefSeq" id="XP_033421682.1">
    <property type="nucleotide sequence ID" value="XM_033575827.1"/>
</dbReference>
<dbReference type="GeneID" id="54333965"/>
<dbReference type="SUPFAM" id="SSF57850">
    <property type="entry name" value="RING/U-box"/>
    <property type="match status" value="1"/>
</dbReference>
<comment type="caution">
    <text evidence="14">The sequence shown here is derived from an EMBL/GenBank/DDBJ whole genome shotgun (WGS) entry which is preliminary data.</text>
</comment>
<feature type="region of interest" description="Disordered" evidence="10">
    <location>
        <begin position="430"/>
        <end position="467"/>
    </location>
</feature>
<evidence type="ECO:0000256" key="7">
    <source>
        <dbReference type="ARBA" id="ARBA00075398"/>
    </source>
</evidence>
<dbReference type="CDD" id="cd18186">
    <property type="entry name" value="BTB_POZ_ZBTB_KLHL-like"/>
    <property type="match status" value="1"/>
</dbReference>
<evidence type="ECO:0000256" key="8">
    <source>
        <dbReference type="ARBA" id="ARBA00080744"/>
    </source>
</evidence>
<dbReference type="PANTHER" id="PTHR12170:SF3">
    <property type="entry name" value="GH10162P"/>
    <property type="match status" value="1"/>
</dbReference>
<dbReference type="InterPro" id="IPR044063">
    <property type="entry name" value="ZF_RING_GID"/>
</dbReference>
<dbReference type="VEuPathDB" id="FungiDB:EYZ11_002907"/>
<dbReference type="InterPro" id="IPR024964">
    <property type="entry name" value="CTLH/CRA"/>
</dbReference>
<keyword evidence="3" id="KW-0479">Metal-binding</keyword>
<dbReference type="Gene3D" id="3.30.710.10">
    <property type="entry name" value="Potassium Channel Kv1.1, Chain A"/>
    <property type="match status" value="1"/>
</dbReference>
<feature type="domain" description="CTLH" evidence="12">
    <location>
        <begin position="166"/>
        <end position="224"/>
    </location>
</feature>
<dbReference type="AlphaFoldDB" id="A0A5M9MA03"/>
<dbReference type="InterPro" id="IPR027370">
    <property type="entry name" value="Znf-RING_euk"/>
</dbReference>
<evidence type="ECO:0000259" key="11">
    <source>
        <dbReference type="PROSITE" id="PS50097"/>
    </source>
</evidence>
<comment type="similarity">
    <text evidence="6">Belongs to the RMD5/GID2 family.</text>
</comment>
<evidence type="ECO:0000256" key="3">
    <source>
        <dbReference type="ARBA" id="ARBA00022723"/>
    </source>
</evidence>
<proteinExistence type="inferred from homology"/>
<evidence type="ECO:0000256" key="5">
    <source>
        <dbReference type="ARBA" id="ARBA00022833"/>
    </source>
</evidence>
<evidence type="ECO:0000313" key="15">
    <source>
        <dbReference type="Proteomes" id="UP000324241"/>
    </source>
</evidence>
<dbReference type="PANTHER" id="PTHR12170">
    <property type="entry name" value="MACROPHAGE ERYTHROBLAST ATTACHER-RELATED"/>
    <property type="match status" value="1"/>
</dbReference>
<dbReference type="GO" id="GO:0005737">
    <property type="term" value="C:cytoplasm"/>
    <property type="evidence" value="ECO:0007669"/>
    <property type="project" value="UniProtKB-SubCell"/>
</dbReference>
<feature type="domain" description="RING-Gid-type" evidence="13">
    <location>
        <begin position="357"/>
        <end position="406"/>
    </location>
</feature>
<evidence type="ECO:0000256" key="6">
    <source>
        <dbReference type="ARBA" id="ARBA00061136"/>
    </source>
</evidence>
<evidence type="ECO:0000256" key="4">
    <source>
        <dbReference type="ARBA" id="ARBA00022771"/>
    </source>
</evidence>
<dbReference type="GO" id="GO:0008270">
    <property type="term" value="F:zinc ion binding"/>
    <property type="evidence" value="ECO:0007669"/>
    <property type="project" value="UniProtKB-KW"/>
</dbReference>
<keyword evidence="2" id="KW-0963">Cytoplasm</keyword>
<dbReference type="InterPro" id="IPR000210">
    <property type="entry name" value="BTB/POZ_dom"/>
</dbReference>
<protein>
    <recommendedName>
        <fullName evidence="8">GID complex catalytic subunit 2</fullName>
    </recommendedName>
    <alternativeName>
        <fullName evidence="7">Glucose-induced degradation protein 2</fullName>
    </alternativeName>
</protein>
<dbReference type="SUPFAM" id="SSF54695">
    <property type="entry name" value="POZ domain"/>
    <property type="match status" value="1"/>
</dbReference>
<evidence type="ECO:0000256" key="2">
    <source>
        <dbReference type="ARBA" id="ARBA00022490"/>
    </source>
</evidence>
<dbReference type="Proteomes" id="UP000324241">
    <property type="component" value="Unassembled WGS sequence"/>
</dbReference>
<dbReference type="InterPro" id="IPR006595">
    <property type="entry name" value="CTLH_C"/>
</dbReference>
<dbReference type="OrthoDB" id="1933281at2759"/>
<dbReference type="EMBL" id="QUQM01000008">
    <property type="protein sequence ID" value="KAA8642320.1"/>
    <property type="molecule type" value="Genomic_DNA"/>
</dbReference>
<dbReference type="InterPro" id="IPR045098">
    <property type="entry name" value="Fyv10_fam"/>
</dbReference>
<dbReference type="GO" id="GO:0034657">
    <property type="term" value="C:GID complex"/>
    <property type="evidence" value="ECO:0007669"/>
    <property type="project" value="TreeGrafter"/>
</dbReference>
<keyword evidence="4 9" id="KW-0863">Zinc-finger</keyword>
<dbReference type="PROSITE" id="PS51867">
    <property type="entry name" value="ZF_RING_GID"/>
    <property type="match status" value="1"/>
</dbReference>
<organism evidence="14 15">
    <name type="scientific">Aspergillus tanneri</name>
    <dbReference type="NCBI Taxonomy" id="1220188"/>
    <lineage>
        <taxon>Eukaryota</taxon>
        <taxon>Fungi</taxon>
        <taxon>Dikarya</taxon>
        <taxon>Ascomycota</taxon>
        <taxon>Pezizomycotina</taxon>
        <taxon>Eurotiomycetes</taxon>
        <taxon>Eurotiomycetidae</taxon>
        <taxon>Eurotiales</taxon>
        <taxon>Aspergillaceae</taxon>
        <taxon>Aspergillus</taxon>
        <taxon>Aspergillus subgen. Circumdati</taxon>
    </lineage>
</organism>
<dbReference type="VEuPathDB" id="FungiDB:EYZ11_002913"/>
<keyword evidence="5" id="KW-0862">Zinc</keyword>
<reference evidence="14 15" key="1">
    <citation type="submission" date="2019-08" db="EMBL/GenBank/DDBJ databases">
        <title>The genome sequence of a newly discovered highly antifungal drug resistant Aspergillus species, Aspergillus tanneri NIH 1004.</title>
        <authorList>
            <person name="Mounaud S."/>
            <person name="Singh I."/>
            <person name="Joardar V."/>
            <person name="Pakala S."/>
            <person name="Pakala S."/>
            <person name="Venepally P."/>
            <person name="Chung J.K."/>
            <person name="Losada L."/>
            <person name="Nierman W.C."/>
        </authorList>
    </citation>
    <scope>NUCLEOTIDE SEQUENCE [LARGE SCALE GENOMIC DNA]</scope>
    <source>
        <strain evidence="14 15">NIH1004</strain>
    </source>
</reference>
<sequence length="689" mass="77275">MDAVQKEHERLSKRLKASQSTKNVQATIDLLQQARETIASDPEQASITLAKLQNPLKSSFDAINDSLKETHSGLNKYSKALDKLFKDRPLPSTEHDALTSQEHLINRAIAMHLLREGQFSVASIFLSEMAEAESSKRQGDDVAVEDDDASSVLDLEGVPSTEIRKQFATMYRILHELEENRNLLPAIQWARDNKEALEVRGSNLEFELCRLQFVWLFHGEQIQQGPISAAGRQAALEYARREFHTFMPRYLREVQQLVGAMAFCSNLNDSPYRNIFDNPSAWTDVAHSFTREFCSLLGLSADSPLYVAATAGAIALPTLLKLQTIMRAKRTEWTTENELPVEIPLPPSYLFHSIFVCPVSKEQATDENPPMMMPCGHVIAEESLKRLWGYDTYTSLCKMLTQQPSNSKMIATKRASQTLATDSFSAKYRAGKVRSRSRRPIARESSTPSRRVEKRLTPDTPPDGSSLGPAVITLAVGPEKRLFAAHKEIICESPFFAAACSRAQSADSPSNKRLNLPDEQPEVLSCILEFLYKGDYYPQLIHNKRRDIWELEHTGTDRNGQSHGATVFHHAVGTEILRDTAVYCSAHKYGLDALKRLAIRKQGLHSGIQCSTILTSARYAYANTPENESKLRAHYLALIIRSRSTFKRSGTMQMEMEQGGKLFFDLFVAMCNHVDDLTATMTSNPSLGE</sequence>
<comment type="subcellular location">
    <subcellularLocation>
        <location evidence="1">Cytoplasm</location>
    </subcellularLocation>
</comment>
<name>A0A5M9MA03_9EURO</name>
<dbReference type="Pfam" id="PF13445">
    <property type="entry name" value="zf-RING_UBOX"/>
    <property type="match status" value="1"/>
</dbReference>
<evidence type="ECO:0000259" key="12">
    <source>
        <dbReference type="PROSITE" id="PS50897"/>
    </source>
</evidence>
<accession>A0A5M9MA03</accession>
<feature type="domain" description="BTB" evidence="11">
    <location>
        <begin position="470"/>
        <end position="540"/>
    </location>
</feature>
<dbReference type="GO" id="GO:0043161">
    <property type="term" value="P:proteasome-mediated ubiquitin-dependent protein catabolic process"/>
    <property type="evidence" value="ECO:0007669"/>
    <property type="project" value="InterPro"/>
</dbReference>
<evidence type="ECO:0000256" key="9">
    <source>
        <dbReference type="PROSITE-ProRule" id="PRU01215"/>
    </source>
</evidence>
<dbReference type="SMART" id="SM00757">
    <property type="entry name" value="CRA"/>
    <property type="match status" value="1"/>
</dbReference>
<dbReference type="Pfam" id="PF00651">
    <property type="entry name" value="BTB"/>
    <property type="match status" value="1"/>
</dbReference>
<evidence type="ECO:0000259" key="13">
    <source>
        <dbReference type="PROSITE" id="PS51867"/>
    </source>
</evidence>
<gene>
    <name evidence="14" type="ORF">ATNIH1004_011264</name>
</gene>
<dbReference type="GO" id="GO:0061630">
    <property type="term" value="F:ubiquitin protein ligase activity"/>
    <property type="evidence" value="ECO:0007669"/>
    <property type="project" value="InterPro"/>
</dbReference>
<dbReference type="PROSITE" id="PS50097">
    <property type="entry name" value="BTB"/>
    <property type="match status" value="1"/>
</dbReference>
<evidence type="ECO:0000313" key="14">
    <source>
        <dbReference type="EMBL" id="KAA8642320.1"/>
    </source>
</evidence>
<feature type="compositionally biased region" description="Basic residues" evidence="10">
    <location>
        <begin position="430"/>
        <end position="440"/>
    </location>
</feature>
<dbReference type="InterPro" id="IPR013144">
    <property type="entry name" value="CRA_dom"/>
</dbReference>
<dbReference type="PROSITE" id="PS50897">
    <property type="entry name" value="CTLH"/>
    <property type="match status" value="1"/>
</dbReference>
<evidence type="ECO:0000256" key="1">
    <source>
        <dbReference type="ARBA" id="ARBA00004496"/>
    </source>
</evidence>
<dbReference type="GO" id="GO:0005634">
    <property type="term" value="C:nucleus"/>
    <property type="evidence" value="ECO:0007669"/>
    <property type="project" value="TreeGrafter"/>
</dbReference>
<feature type="zinc finger region" description="RING-Gid-type" evidence="9">
    <location>
        <begin position="357"/>
        <end position="406"/>
    </location>
</feature>
<dbReference type="FunFam" id="3.30.40.10:FF:000143">
    <property type="entry name" value="Regulator of gluconeogenesis Rmd5"/>
    <property type="match status" value="1"/>
</dbReference>
<evidence type="ECO:0000256" key="10">
    <source>
        <dbReference type="SAM" id="MobiDB-lite"/>
    </source>
</evidence>
<dbReference type="Pfam" id="PF10607">
    <property type="entry name" value="CTLH"/>
    <property type="match status" value="1"/>
</dbReference>